<evidence type="ECO:0000313" key="3">
    <source>
        <dbReference type="Proteomes" id="UP000050514"/>
    </source>
</evidence>
<proteinExistence type="predicted"/>
<evidence type="ECO:0000313" key="2">
    <source>
        <dbReference type="EMBL" id="KPL78028.1"/>
    </source>
</evidence>
<protein>
    <recommendedName>
        <fullName evidence="1">Carrier domain-containing protein</fullName>
    </recommendedName>
</protein>
<dbReference type="Gene3D" id="1.10.1200.10">
    <property type="entry name" value="ACP-like"/>
    <property type="match status" value="1"/>
</dbReference>
<dbReference type="STRING" id="360411.AC812_02085"/>
<sequence>METQMIINNFILNELAKGRKKTINNDEDLLAEGIIDSLGILQLVAFIEEKFNFTVPDEDVVIENFMSVNALSSYLDQKLAAKH</sequence>
<evidence type="ECO:0000259" key="1">
    <source>
        <dbReference type="PROSITE" id="PS50075"/>
    </source>
</evidence>
<dbReference type="AlphaFoldDB" id="A0A0P6Y8K3"/>
<organism evidence="2 3">
    <name type="scientific">Bellilinea caldifistulae</name>
    <dbReference type="NCBI Taxonomy" id="360411"/>
    <lineage>
        <taxon>Bacteria</taxon>
        <taxon>Bacillati</taxon>
        <taxon>Chloroflexota</taxon>
        <taxon>Anaerolineae</taxon>
        <taxon>Anaerolineales</taxon>
        <taxon>Anaerolineaceae</taxon>
        <taxon>Bellilinea</taxon>
    </lineage>
</organism>
<dbReference type="InterPro" id="IPR009081">
    <property type="entry name" value="PP-bd_ACP"/>
</dbReference>
<reference evidence="2 3" key="1">
    <citation type="submission" date="2015-07" db="EMBL/GenBank/DDBJ databases">
        <title>Draft genome of Bellilinea caldifistulae DSM 17877.</title>
        <authorList>
            <person name="Hemp J."/>
            <person name="Ward L.M."/>
            <person name="Pace L.A."/>
            <person name="Fischer W.W."/>
        </authorList>
    </citation>
    <scope>NUCLEOTIDE SEQUENCE [LARGE SCALE GENOMIC DNA]</scope>
    <source>
        <strain evidence="2 3">GOMI-1</strain>
    </source>
</reference>
<feature type="domain" description="Carrier" evidence="1">
    <location>
        <begin position="1"/>
        <end position="79"/>
    </location>
</feature>
<dbReference type="Proteomes" id="UP000050514">
    <property type="component" value="Unassembled WGS sequence"/>
</dbReference>
<accession>A0A0P6Y8K3</accession>
<dbReference type="EMBL" id="LGHJ01000007">
    <property type="protein sequence ID" value="KPL78028.1"/>
    <property type="molecule type" value="Genomic_DNA"/>
</dbReference>
<dbReference type="InterPro" id="IPR036736">
    <property type="entry name" value="ACP-like_sf"/>
</dbReference>
<dbReference type="SUPFAM" id="SSF47336">
    <property type="entry name" value="ACP-like"/>
    <property type="match status" value="1"/>
</dbReference>
<name>A0A0P6Y8K3_9CHLR</name>
<dbReference type="Pfam" id="PF00550">
    <property type="entry name" value="PP-binding"/>
    <property type="match status" value="1"/>
</dbReference>
<gene>
    <name evidence="2" type="ORF">AC812_02085</name>
</gene>
<dbReference type="PROSITE" id="PS50075">
    <property type="entry name" value="CARRIER"/>
    <property type="match status" value="1"/>
</dbReference>
<dbReference type="RefSeq" id="WP_061916515.1">
    <property type="nucleotide sequence ID" value="NZ_DF967971.1"/>
</dbReference>
<comment type="caution">
    <text evidence="2">The sequence shown here is derived from an EMBL/GenBank/DDBJ whole genome shotgun (WGS) entry which is preliminary data.</text>
</comment>
<keyword evidence="3" id="KW-1185">Reference proteome</keyword>